<feature type="chain" id="PRO_5008355733" description="Outer membrane protein" evidence="1">
    <location>
        <begin position="41"/>
        <end position="282"/>
    </location>
</feature>
<reference evidence="2 3" key="1">
    <citation type="submission" date="2016-04" db="EMBL/GenBank/DDBJ databases">
        <title>Draft genome sequence of Janthinobacterium psychrotolerans sp. nov., isolated from freshwater sediments in Denmark.</title>
        <authorList>
            <person name="Gong X."/>
            <person name="Skrivergaard S."/>
            <person name="Korsgaard B.S."/>
            <person name="Schreiber L."/>
            <person name="Marshall I.P."/>
            <person name="Finster K."/>
            <person name="Schramm A."/>
        </authorList>
    </citation>
    <scope>NUCLEOTIDE SEQUENCE [LARGE SCALE GENOMIC DNA]</scope>
    <source>
        <strain evidence="2 3">S3-2</strain>
    </source>
</reference>
<dbReference type="STRING" id="1747903.ASR47_10287"/>
<evidence type="ECO:0000313" key="3">
    <source>
        <dbReference type="Proteomes" id="UP000092713"/>
    </source>
</evidence>
<dbReference type="PATRIC" id="fig|1747903.4.peg.4980"/>
<dbReference type="RefSeq" id="WP_065306095.1">
    <property type="nucleotide sequence ID" value="NZ_LOCQ01000035.1"/>
</dbReference>
<comment type="caution">
    <text evidence="2">The sequence shown here is derived from an EMBL/GenBank/DDBJ whole genome shotgun (WGS) entry which is preliminary data.</text>
</comment>
<accession>A0A1A7C5W8</accession>
<dbReference type="SUPFAM" id="SSF103515">
    <property type="entry name" value="Autotransporter"/>
    <property type="match status" value="1"/>
</dbReference>
<evidence type="ECO:0000313" key="2">
    <source>
        <dbReference type="EMBL" id="OBV41301.1"/>
    </source>
</evidence>
<dbReference type="AlphaFoldDB" id="A0A1A7C5W8"/>
<evidence type="ECO:0000256" key="1">
    <source>
        <dbReference type="SAM" id="SignalP"/>
    </source>
</evidence>
<name>A0A1A7C5W8_9BURK</name>
<sequence length="282" mass="30541">MFALSAPTRLSPPRLRHLAMRSAMLLGIVGVTAAGSSAHAEPSVALDRASISLGAFYADPRIDIGADTQFGRLDAPDSNPKHTTIPRIKADLLIGDRHGLNFDYYRYDKNYTPTLSGQTIINGQPVTGRASADADLQLDLAKLAYKWWLGENQDTFGIGLGAAYYSAKLDGTATGLVNGVSATARDSVSEHAFAPLVEVAWRHAFTPDVRMYMEASGIKKNGGTINGHIYSGNIGVEWFPFKNVGFVADYGISKIALRRDSTRDADLNIRLTGPSAYVKMRF</sequence>
<proteinExistence type="predicted"/>
<dbReference type="EMBL" id="LOCQ01000035">
    <property type="protein sequence ID" value="OBV41301.1"/>
    <property type="molecule type" value="Genomic_DNA"/>
</dbReference>
<organism evidence="2 3">
    <name type="scientific">Janthinobacterium psychrotolerans</name>
    <dbReference type="NCBI Taxonomy" id="1747903"/>
    <lineage>
        <taxon>Bacteria</taxon>
        <taxon>Pseudomonadati</taxon>
        <taxon>Pseudomonadota</taxon>
        <taxon>Betaproteobacteria</taxon>
        <taxon>Burkholderiales</taxon>
        <taxon>Oxalobacteraceae</taxon>
        <taxon>Janthinobacterium</taxon>
    </lineage>
</organism>
<gene>
    <name evidence="2" type="ORF">ASR47_10287</name>
</gene>
<protein>
    <recommendedName>
        <fullName evidence="4">Outer membrane protein</fullName>
    </recommendedName>
</protein>
<dbReference type="OrthoDB" id="8716343at2"/>
<dbReference type="Proteomes" id="UP000092713">
    <property type="component" value="Unassembled WGS sequence"/>
</dbReference>
<evidence type="ECO:0008006" key="4">
    <source>
        <dbReference type="Google" id="ProtNLM"/>
    </source>
</evidence>
<feature type="signal peptide" evidence="1">
    <location>
        <begin position="1"/>
        <end position="40"/>
    </location>
</feature>
<keyword evidence="3" id="KW-1185">Reference proteome</keyword>
<dbReference type="InterPro" id="IPR036709">
    <property type="entry name" value="Autotransporte_beta_dom_sf"/>
</dbReference>
<keyword evidence="1" id="KW-0732">Signal</keyword>